<dbReference type="AlphaFoldDB" id="A0A9N9DND0"/>
<comment type="caution">
    <text evidence="10">The sequence shown here is derived from an EMBL/GenBank/DDBJ whole genome shotgun (WGS) entry which is preliminary data.</text>
</comment>
<feature type="transmembrane region" description="Helical" evidence="8">
    <location>
        <begin position="94"/>
        <end position="112"/>
    </location>
</feature>
<dbReference type="InterPro" id="IPR020846">
    <property type="entry name" value="MFS_dom"/>
</dbReference>
<dbReference type="Proteomes" id="UP000789342">
    <property type="component" value="Unassembled WGS sequence"/>
</dbReference>
<dbReference type="InterPro" id="IPR001958">
    <property type="entry name" value="Tet-R_TetA/multi-R_MdtG-like"/>
</dbReference>
<name>A0A9N9DND0_9GLOM</name>
<dbReference type="PROSITE" id="PS00217">
    <property type="entry name" value="SUGAR_TRANSPORT_2"/>
    <property type="match status" value="1"/>
</dbReference>
<feature type="transmembrane region" description="Helical" evidence="8">
    <location>
        <begin position="149"/>
        <end position="170"/>
    </location>
</feature>
<protein>
    <submittedName>
        <fullName evidence="10">3583_t:CDS:1</fullName>
    </submittedName>
</protein>
<accession>A0A9N9DND0</accession>
<evidence type="ECO:0000256" key="8">
    <source>
        <dbReference type="SAM" id="Phobius"/>
    </source>
</evidence>
<gene>
    <name evidence="10" type="ORF">AMORRO_LOCUS9566</name>
</gene>
<feature type="transmembrane region" description="Helical" evidence="8">
    <location>
        <begin position="524"/>
        <end position="542"/>
    </location>
</feature>
<evidence type="ECO:0000256" key="5">
    <source>
        <dbReference type="ARBA" id="ARBA00022692"/>
    </source>
</evidence>
<dbReference type="SUPFAM" id="SSF103473">
    <property type="entry name" value="MFS general substrate transporter"/>
    <property type="match status" value="1"/>
</dbReference>
<evidence type="ECO:0000256" key="2">
    <source>
        <dbReference type="ARBA" id="ARBA00008335"/>
    </source>
</evidence>
<reference evidence="10" key="1">
    <citation type="submission" date="2021-06" db="EMBL/GenBank/DDBJ databases">
        <authorList>
            <person name="Kallberg Y."/>
            <person name="Tangrot J."/>
            <person name="Rosling A."/>
        </authorList>
    </citation>
    <scope>NUCLEOTIDE SEQUENCE</scope>
    <source>
        <strain evidence="10">CL551</strain>
    </source>
</reference>
<feature type="transmembrane region" description="Helical" evidence="8">
    <location>
        <begin position="358"/>
        <end position="377"/>
    </location>
</feature>
<dbReference type="Gene3D" id="1.20.1250.20">
    <property type="entry name" value="MFS general substrate transporter like domains"/>
    <property type="match status" value="1"/>
</dbReference>
<dbReference type="OrthoDB" id="10021397at2759"/>
<keyword evidence="7 8" id="KW-0472">Membrane</keyword>
<dbReference type="InterPro" id="IPR004638">
    <property type="entry name" value="EmrB-like"/>
</dbReference>
<dbReference type="InterPro" id="IPR011701">
    <property type="entry name" value="MFS"/>
</dbReference>
<evidence type="ECO:0000313" key="10">
    <source>
        <dbReference type="EMBL" id="CAG8642170.1"/>
    </source>
</evidence>
<feature type="transmembrane region" description="Helical" evidence="8">
    <location>
        <begin position="56"/>
        <end position="82"/>
    </location>
</feature>
<organism evidence="10 11">
    <name type="scientific">Acaulospora morrowiae</name>
    <dbReference type="NCBI Taxonomy" id="94023"/>
    <lineage>
        <taxon>Eukaryota</taxon>
        <taxon>Fungi</taxon>
        <taxon>Fungi incertae sedis</taxon>
        <taxon>Mucoromycota</taxon>
        <taxon>Glomeromycotina</taxon>
        <taxon>Glomeromycetes</taxon>
        <taxon>Diversisporales</taxon>
        <taxon>Acaulosporaceae</taxon>
        <taxon>Acaulospora</taxon>
    </lineage>
</organism>
<keyword evidence="6 8" id="KW-1133">Transmembrane helix</keyword>
<keyword evidence="5 8" id="KW-0812">Transmembrane</keyword>
<feature type="transmembrane region" description="Helical" evidence="8">
    <location>
        <begin position="319"/>
        <end position="338"/>
    </location>
</feature>
<dbReference type="PRINTS" id="PR01035">
    <property type="entry name" value="TCRTETA"/>
</dbReference>
<feature type="domain" description="Major facilitator superfamily (MFS) profile" evidence="9">
    <location>
        <begin position="59"/>
        <end position="547"/>
    </location>
</feature>
<feature type="transmembrane region" description="Helical" evidence="8">
    <location>
        <begin position="415"/>
        <end position="436"/>
    </location>
</feature>
<dbReference type="InterPro" id="IPR005829">
    <property type="entry name" value="Sugar_transporter_CS"/>
</dbReference>
<dbReference type="PANTHER" id="PTHR23501:SF197">
    <property type="entry name" value="COMD"/>
    <property type="match status" value="1"/>
</dbReference>
<evidence type="ECO:0000259" key="9">
    <source>
        <dbReference type="PROSITE" id="PS50850"/>
    </source>
</evidence>
<dbReference type="NCBIfam" id="TIGR00711">
    <property type="entry name" value="efflux_EmrB"/>
    <property type="match status" value="1"/>
</dbReference>
<evidence type="ECO:0000313" key="11">
    <source>
        <dbReference type="Proteomes" id="UP000789342"/>
    </source>
</evidence>
<comment type="similarity">
    <text evidence="2">Belongs to the major facilitator superfamily.</text>
</comment>
<proteinExistence type="inferred from homology"/>
<dbReference type="Gene3D" id="1.20.1720.10">
    <property type="entry name" value="Multidrug resistance protein D"/>
    <property type="match status" value="1"/>
</dbReference>
<evidence type="ECO:0000256" key="1">
    <source>
        <dbReference type="ARBA" id="ARBA00004651"/>
    </source>
</evidence>
<keyword evidence="11" id="KW-1185">Reference proteome</keyword>
<feature type="transmembrane region" description="Helical" evidence="8">
    <location>
        <begin position="384"/>
        <end position="403"/>
    </location>
</feature>
<feature type="transmembrane region" description="Helical" evidence="8">
    <location>
        <begin position="124"/>
        <end position="143"/>
    </location>
</feature>
<feature type="transmembrane region" description="Helical" evidence="8">
    <location>
        <begin position="248"/>
        <end position="270"/>
    </location>
</feature>
<dbReference type="EMBL" id="CAJVPV010009505">
    <property type="protein sequence ID" value="CAG8642170.1"/>
    <property type="molecule type" value="Genomic_DNA"/>
</dbReference>
<dbReference type="CDD" id="cd17502">
    <property type="entry name" value="MFS_Azr1_MDR_like"/>
    <property type="match status" value="1"/>
</dbReference>
<dbReference type="InterPro" id="IPR036259">
    <property type="entry name" value="MFS_trans_sf"/>
</dbReference>
<keyword evidence="4" id="KW-1003">Cell membrane</keyword>
<comment type="subcellular location">
    <subcellularLocation>
        <location evidence="1">Cell membrane</location>
        <topology evidence="1">Multi-pass membrane protein</topology>
    </subcellularLocation>
</comment>
<dbReference type="FunFam" id="1.20.1720.10:FF:000013">
    <property type="entry name" value="Related to multidrug resistance proteins"/>
    <property type="match status" value="1"/>
</dbReference>
<evidence type="ECO:0000256" key="4">
    <source>
        <dbReference type="ARBA" id="ARBA00022475"/>
    </source>
</evidence>
<dbReference type="PANTHER" id="PTHR23501">
    <property type="entry name" value="MAJOR FACILITATOR SUPERFAMILY"/>
    <property type="match status" value="1"/>
</dbReference>
<feature type="transmembrane region" description="Helical" evidence="8">
    <location>
        <begin position="216"/>
        <end position="236"/>
    </location>
</feature>
<dbReference type="PROSITE" id="PS50850">
    <property type="entry name" value="MFS"/>
    <property type="match status" value="1"/>
</dbReference>
<evidence type="ECO:0000256" key="3">
    <source>
        <dbReference type="ARBA" id="ARBA00022448"/>
    </source>
</evidence>
<feature type="transmembrane region" description="Helical" evidence="8">
    <location>
        <begin position="182"/>
        <end position="204"/>
    </location>
</feature>
<dbReference type="Pfam" id="PF07690">
    <property type="entry name" value="MFS_1"/>
    <property type="match status" value="1"/>
</dbReference>
<dbReference type="GO" id="GO:0022857">
    <property type="term" value="F:transmembrane transporter activity"/>
    <property type="evidence" value="ECO:0007669"/>
    <property type="project" value="InterPro"/>
</dbReference>
<evidence type="ECO:0000256" key="6">
    <source>
        <dbReference type="ARBA" id="ARBA00022989"/>
    </source>
</evidence>
<keyword evidence="3" id="KW-0813">Transport</keyword>
<feature type="transmembrane region" description="Helical" evidence="8">
    <location>
        <begin position="448"/>
        <end position="471"/>
    </location>
</feature>
<feature type="non-terminal residue" evidence="10">
    <location>
        <position position="564"/>
    </location>
</feature>
<sequence>MSEKNPQEPEMIEKDESMTVVDISEKLETYTNETTINDSINNNDGGPVVQMSKTKFVLVFVGLTFGLFLAALDMTIVATALPAIVAEFNALDDISWVGTAYLLTGTAVQPTYGKISDIFGRKSTFLGAIITFELGSLLCGLSTNMTMLIISRAIAGIGGGGIFSLVYIIITEIVPIQDRGKYQGIVGGCFGFASVVGPLLGGIFTDHVTWRWTFYINLPLGAITVICVTLVLHLPHPKGSFRQKIKRIDWLGTVVVVVATVSVLLPLSWGGNKYGWTSPIVIVLFCVGGLGFVIFAYIEGWLANEPIAPGHLFLNRTVAFAYAVTLWHGMLFFSLTYFVPLYYQVVKGHTATQSGFDLLPFIFGVSTLSISTGQLLSRTDFFSYNVICLVGSVLMTIGGGLLSTLTETSNRGEQIGYLLIAGMGVGSIMQTILLAVQNSVERKDVASATSLLTFFRTMGAVFGVAILGAILNNELNKNLVSLIPPGISPEVVIHSGSLLNALPDSQKKLIVHKFVQSLNETFRSVIPMGVLCFVCVLGVKWLKPKINKSEETLDLQEESKDVEK</sequence>
<dbReference type="GO" id="GO:0005886">
    <property type="term" value="C:plasma membrane"/>
    <property type="evidence" value="ECO:0007669"/>
    <property type="project" value="UniProtKB-SubCell"/>
</dbReference>
<evidence type="ECO:0000256" key="7">
    <source>
        <dbReference type="ARBA" id="ARBA00023136"/>
    </source>
</evidence>
<feature type="transmembrane region" description="Helical" evidence="8">
    <location>
        <begin position="276"/>
        <end position="298"/>
    </location>
</feature>